<comment type="caution">
    <text evidence="1">The sequence shown here is derived from an EMBL/GenBank/DDBJ whole genome shotgun (WGS) entry which is preliminary data.</text>
</comment>
<dbReference type="FunCoup" id="A0A1Q3B0D5">
    <property type="interactions" value="259"/>
</dbReference>
<dbReference type="InParanoid" id="A0A1Q3B0D5"/>
<reference evidence="2" key="1">
    <citation type="submission" date="2016-04" db="EMBL/GenBank/DDBJ databases">
        <title>Cephalotus genome sequencing.</title>
        <authorList>
            <person name="Fukushima K."/>
            <person name="Hasebe M."/>
            <person name="Fang X."/>
        </authorList>
    </citation>
    <scope>NUCLEOTIDE SEQUENCE [LARGE SCALE GENOMIC DNA]</scope>
    <source>
        <strain evidence="2">cv. St1</strain>
    </source>
</reference>
<dbReference type="PANTHER" id="PTHR34788">
    <property type="entry name" value="F15I1.22"/>
    <property type="match status" value="1"/>
</dbReference>
<organism evidence="1 2">
    <name type="scientific">Cephalotus follicularis</name>
    <name type="common">Albany pitcher plant</name>
    <dbReference type="NCBI Taxonomy" id="3775"/>
    <lineage>
        <taxon>Eukaryota</taxon>
        <taxon>Viridiplantae</taxon>
        <taxon>Streptophyta</taxon>
        <taxon>Embryophyta</taxon>
        <taxon>Tracheophyta</taxon>
        <taxon>Spermatophyta</taxon>
        <taxon>Magnoliopsida</taxon>
        <taxon>eudicotyledons</taxon>
        <taxon>Gunneridae</taxon>
        <taxon>Pentapetalae</taxon>
        <taxon>rosids</taxon>
        <taxon>fabids</taxon>
        <taxon>Oxalidales</taxon>
        <taxon>Cephalotaceae</taxon>
        <taxon>Cephalotus</taxon>
    </lineage>
</organism>
<evidence type="ECO:0000313" key="2">
    <source>
        <dbReference type="Proteomes" id="UP000187406"/>
    </source>
</evidence>
<dbReference type="OrthoDB" id="1937329at2759"/>
<accession>A0A1Q3B0D5</accession>
<dbReference type="PANTHER" id="PTHR34788:SF4">
    <property type="entry name" value="F15I1.22"/>
    <property type="match status" value="1"/>
</dbReference>
<keyword evidence="2" id="KW-1185">Reference proteome</keyword>
<evidence type="ECO:0000313" key="1">
    <source>
        <dbReference type="EMBL" id="GAV61439.1"/>
    </source>
</evidence>
<dbReference type="Proteomes" id="UP000187406">
    <property type="component" value="Unassembled WGS sequence"/>
</dbReference>
<dbReference type="AlphaFoldDB" id="A0A1Q3B0D5"/>
<dbReference type="EMBL" id="BDDD01000199">
    <property type="protein sequence ID" value="GAV61439.1"/>
    <property type="molecule type" value="Genomic_DNA"/>
</dbReference>
<proteinExistence type="predicted"/>
<name>A0A1Q3B0D5_CEPFO</name>
<sequence length="123" mass="14799">MLLDHQNQNPNPNPTKINSITNIRVMTGRRIFLRRWRKPPTIRLGGKKPRRGLFIRRMLRRMRLRWLKLQNSCMIRKLKEYYENLVKHSATKESTFQQRIYVEPFFALPVMQVVSFSIFPSVA</sequence>
<protein>
    <submittedName>
        <fullName evidence="1">Uncharacterized protein</fullName>
    </submittedName>
</protein>
<gene>
    <name evidence="1" type="ORF">CFOL_v3_04966</name>
</gene>